<dbReference type="RefSeq" id="WP_255228406.1">
    <property type="nucleotide sequence ID" value="NZ_JAJEKE010000016.1"/>
</dbReference>
<evidence type="ECO:0000313" key="3">
    <source>
        <dbReference type="Proteomes" id="UP001651880"/>
    </source>
</evidence>
<dbReference type="Proteomes" id="UP001651880">
    <property type="component" value="Unassembled WGS sequence"/>
</dbReference>
<accession>A0ABT1NL89</accession>
<evidence type="ECO:0000259" key="1">
    <source>
        <dbReference type="SMART" id="SM00909"/>
    </source>
</evidence>
<dbReference type="EMBL" id="JAJEKE010000016">
    <property type="protein sequence ID" value="MCQ1530883.1"/>
    <property type="molecule type" value="Genomic_DNA"/>
</dbReference>
<feature type="domain" description="GerMN" evidence="1">
    <location>
        <begin position="92"/>
        <end position="185"/>
    </location>
</feature>
<dbReference type="Pfam" id="PF10646">
    <property type="entry name" value="Germane"/>
    <property type="match status" value="2"/>
</dbReference>
<dbReference type="PROSITE" id="PS51257">
    <property type="entry name" value="PROKAR_LIPOPROTEIN"/>
    <property type="match status" value="1"/>
</dbReference>
<gene>
    <name evidence="2" type="ORF">LJD61_15225</name>
</gene>
<dbReference type="SMART" id="SM00909">
    <property type="entry name" value="Germane"/>
    <property type="match status" value="2"/>
</dbReference>
<protein>
    <submittedName>
        <fullName evidence="2">GerMN domain-containing protein</fullName>
    </submittedName>
</protein>
<name>A0ABT1NL89_9FIRM</name>
<feature type="domain" description="GerMN" evidence="1">
    <location>
        <begin position="243"/>
        <end position="330"/>
    </location>
</feature>
<reference evidence="2 3" key="1">
    <citation type="submission" date="2021-10" db="EMBL/GenBank/DDBJ databases">
        <title>Lutispora strain m25 sp. nov., a thermophilic, non-spore-forming bacterium isolated from a lab-scale methanogenic bioreactor digesting anaerobic sludge.</title>
        <authorList>
            <person name="El Houari A."/>
            <person name="Mcdonald J."/>
        </authorList>
    </citation>
    <scope>NUCLEOTIDE SEQUENCE [LARGE SCALE GENOMIC DNA]</scope>
    <source>
        <strain evidence="3">m25</strain>
    </source>
</reference>
<sequence length="348" mass="38458">MRRKLYIILVVLLCIALTGCSNPLASLREFFNKKTAIDIKPPEDEIKETDDLSEVSSEQPENTRATVLYYKDAENLLVPVMRYIPKGDMGLAKAAIKGIIYSQELAEDIKPIGLSPTLPQGTKINGAVIKDDGLAILDMSKEFLGFGSAEGEEIGVKALVYTLTEFSNIKSVQIRIDGKQIDEMPFGTKIGEDLKRSEINLIKPEKLGDKLSKVMVYYQKKGTGRYSYFAPLTKLVSGYTNSAEAALNVLLEGPDPKTGLKNPFPEGTKLLGVEVNDEVAYVNFSEEILNVSALAEERAIVKAVTLTLREFPAIKKVRLFVNGQTVENTESIGSNEYLDVPVFVNFYE</sequence>
<organism evidence="2 3">
    <name type="scientific">Lutispora saccharofermentans</name>
    <dbReference type="NCBI Taxonomy" id="3024236"/>
    <lineage>
        <taxon>Bacteria</taxon>
        <taxon>Bacillati</taxon>
        <taxon>Bacillota</taxon>
        <taxon>Clostridia</taxon>
        <taxon>Lutisporales</taxon>
        <taxon>Lutisporaceae</taxon>
        <taxon>Lutispora</taxon>
    </lineage>
</organism>
<proteinExistence type="predicted"/>
<dbReference type="InterPro" id="IPR019606">
    <property type="entry name" value="GerMN"/>
</dbReference>
<keyword evidence="3" id="KW-1185">Reference proteome</keyword>
<comment type="caution">
    <text evidence="2">The sequence shown here is derived from an EMBL/GenBank/DDBJ whole genome shotgun (WGS) entry which is preliminary data.</text>
</comment>
<evidence type="ECO:0000313" key="2">
    <source>
        <dbReference type="EMBL" id="MCQ1530883.1"/>
    </source>
</evidence>